<dbReference type="PANTHER" id="PTHR48025:SF1">
    <property type="entry name" value="RRM DOMAIN-CONTAINING PROTEIN"/>
    <property type="match status" value="1"/>
</dbReference>
<feature type="compositionally biased region" description="Polar residues" evidence="3">
    <location>
        <begin position="107"/>
        <end position="123"/>
    </location>
</feature>
<evidence type="ECO:0000256" key="1">
    <source>
        <dbReference type="ARBA" id="ARBA00022884"/>
    </source>
</evidence>
<dbReference type="InterPro" id="IPR050502">
    <property type="entry name" value="Euk_RNA-bind_prot"/>
</dbReference>
<dbReference type="Gene3D" id="3.30.70.330">
    <property type="match status" value="1"/>
</dbReference>
<evidence type="ECO:0000256" key="2">
    <source>
        <dbReference type="PROSITE-ProRule" id="PRU00176"/>
    </source>
</evidence>
<dbReference type="PROSITE" id="PS50102">
    <property type="entry name" value="RRM"/>
    <property type="match status" value="1"/>
</dbReference>
<dbReference type="InterPro" id="IPR035979">
    <property type="entry name" value="RBD_domain_sf"/>
</dbReference>
<dbReference type="VEuPathDB" id="AmoebaDB:EIN_135220"/>
<dbReference type="KEGG" id="eiv:EIN_135220"/>
<dbReference type="InterPro" id="IPR012677">
    <property type="entry name" value="Nucleotide-bd_a/b_plait_sf"/>
</dbReference>
<dbReference type="Proteomes" id="UP000014680">
    <property type="component" value="Unassembled WGS sequence"/>
</dbReference>
<protein>
    <submittedName>
        <fullName evidence="5">Glycine-rich RNA-binding protein, putative</fullName>
    </submittedName>
</protein>
<feature type="domain" description="RRM" evidence="4">
    <location>
        <begin position="189"/>
        <end position="266"/>
    </location>
</feature>
<dbReference type="AlphaFoldDB" id="A0A0A1TXD0"/>
<dbReference type="PANTHER" id="PTHR48025">
    <property type="entry name" value="OS02G0815200 PROTEIN"/>
    <property type="match status" value="1"/>
</dbReference>
<dbReference type="InterPro" id="IPR000504">
    <property type="entry name" value="RRM_dom"/>
</dbReference>
<dbReference type="SUPFAM" id="SSF54928">
    <property type="entry name" value="RNA-binding domain, RBD"/>
    <property type="match status" value="1"/>
</dbReference>
<evidence type="ECO:0000256" key="3">
    <source>
        <dbReference type="SAM" id="MobiDB-lite"/>
    </source>
</evidence>
<dbReference type="GO" id="GO:0003729">
    <property type="term" value="F:mRNA binding"/>
    <property type="evidence" value="ECO:0007669"/>
    <property type="project" value="TreeGrafter"/>
</dbReference>
<dbReference type="RefSeq" id="XP_004185284.1">
    <property type="nucleotide sequence ID" value="XM_004185236.1"/>
</dbReference>
<keyword evidence="6" id="KW-1185">Reference proteome</keyword>
<sequence>MALRQYSYNSNGMQFDHSKEERIQENIKRHPLFQQDTTEVQNEDTNPIDLTQPTLVEIVESKEIESQEGDKKDTTQYIPNVLTPIPKRFVENADDDQEVKRVETPYSAISKQQKTKAPQSPSKVQDHKKNLTLVERFCAEKPHKQSPQPDRPVSTTKFGNLETIVNNENKDIYENGVAIYLACDEVVTYTLFIGGLPPKFDVAALKKLFANYDASNFRVVTDPETKDCKGFGFVELYTKDATNMAIDELNGTKVENRKLQVKLSDPQSKKKVVCFLCGESHLFKDCPHKTEEMYKDKLNDLRREKKKEYTQNHTENHHTESKRVIPIRYEKQDKYIKKDNDQNYYGKRYERDSRDYRSGYDHNRSWRKDEH</sequence>
<dbReference type="Pfam" id="PF00076">
    <property type="entry name" value="RRM_1"/>
    <property type="match status" value="1"/>
</dbReference>
<feature type="region of interest" description="Disordered" evidence="3">
    <location>
        <begin position="104"/>
        <end position="126"/>
    </location>
</feature>
<proteinExistence type="predicted"/>
<evidence type="ECO:0000313" key="6">
    <source>
        <dbReference type="Proteomes" id="UP000014680"/>
    </source>
</evidence>
<name>A0A0A1TXD0_ENTIV</name>
<dbReference type="EMBL" id="KB207027">
    <property type="protein sequence ID" value="ELP85938.1"/>
    <property type="molecule type" value="Genomic_DNA"/>
</dbReference>
<reference evidence="5 6" key="1">
    <citation type="submission" date="2012-10" db="EMBL/GenBank/DDBJ databases">
        <authorList>
            <person name="Zafar N."/>
            <person name="Inman J."/>
            <person name="Hall N."/>
            <person name="Lorenzi H."/>
            <person name="Caler E."/>
        </authorList>
    </citation>
    <scope>NUCLEOTIDE SEQUENCE [LARGE SCALE GENOMIC DNA]</scope>
    <source>
        <strain evidence="5 6">IP1</strain>
    </source>
</reference>
<accession>A0A0A1TXD0</accession>
<evidence type="ECO:0000313" key="5">
    <source>
        <dbReference type="EMBL" id="ELP85938.1"/>
    </source>
</evidence>
<dbReference type="SMART" id="SM00360">
    <property type="entry name" value="RRM"/>
    <property type="match status" value="1"/>
</dbReference>
<keyword evidence="1 2" id="KW-0694">RNA-binding</keyword>
<gene>
    <name evidence="5" type="ORF">EIN_135220</name>
</gene>
<dbReference type="GeneID" id="14884870"/>
<organism evidence="5 6">
    <name type="scientific">Entamoeba invadens IP1</name>
    <dbReference type="NCBI Taxonomy" id="370355"/>
    <lineage>
        <taxon>Eukaryota</taxon>
        <taxon>Amoebozoa</taxon>
        <taxon>Evosea</taxon>
        <taxon>Archamoebae</taxon>
        <taxon>Mastigamoebida</taxon>
        <taxon>Entamoebidae</taxon>
        <taxon>Entamoeba</taxon>
    </lineage>
</organism>
<feature type="region of interest" description="Disordered" evidence="3">
    <location>
        <begin position="340"/>
        <end position="371"/>
    </location>
</feature>
<dbReference type="OrthoDB" id="439808at2759"/>
<evidence type="ECO:0000259" key="4">
    <source>
        <dbReference type="PROSITE" id="PS50102"/>
    </source>
</evidence>